<dbReference type="EMBL" id="ML743622">
    <property type="protein sequence ID" value="KAE8133062.1"/>
    <property type="molecule type" value="Genomic_DNA"/>
</dbReference>
<gene>
    <name evidence="2" type="ORF">BDV38DRAFT_259541</name>
</gene>
<dbReference type="GeneID" id="43640041"/>
<protein>
    <submittedName>
        <fullName evidence="2">Uncharacterized protein</fullName>
    </submittedName>
</protein>
<evidence type="ECO:0000313" key="2">
    <source>
        <dbReference type="EMBL" id="KAE8133062.1"/>
    </source>
</evidence>
<keyword evidence="1" id="KW-0812">Transmembrane</keyword>
<keyword evidence="3" id="KW-1185">Reference proteome</keyword>
<evidence type="ECO:0000256" key="1">
    <source>
        <dbReference type="SAM" id="Phobius"/>
    </source>
</evidence>
<dbReference type="AlphaFoldDB" id="A0A5N6SEH1"/>
<keyword evidence="1" id="KW-1133">Transmembrane helix</keyword>
<sequence>MLVHTIYLFSFSILKRAEYVGSRKSYHEDTGEGHLQTNCFPSFLFYLGLFGLIAAVRRYAVMLVNWGELGYMQAFLRLAAIKLPRSWVYLFILF</sequence>
<accession>A0A5N6SEH1</accession>
<proteinExistence type="predicted"/>
<evidence type="ECO:0000313" key="3">
    <source>
        <dbReference type="Proteomes" id="UP000325672"/>
    </source>
</evidence>
<keyword evidence="1" id="KW-0472">Membrane</keyword>
<feature type="transmembrane region" description="Helical" evidence="1">
    <location>
        <begin position="43"/>
        <end position="62"/>
    </location>
</feature>
<name>A0A5N6SEH1_ASPPS</name>
<organism evidence="2 3">
    <name type="scientific">Aspergillus pseudotamarii</name>
    <dbReference type="NCBI Taxonomy" id="132259"/>
    <lineage>
        <taxon>Eukaryota</taxon>
        <taxon>Fungi</taxon>
        <taxon>Dikarya</taxon>
        <taxon>Ascomycota</taxon>
        <taxon>Pezizomycotina</taxon>
        <taxon>Eurotiomycetes</taxon>
        <taxon>Eurotiomycetidae</taxon>
        <taxon>Eurotiales</taxon>
        <taxon>Aspergillaceae</taxon>
        <taxon>Aspergillus</taxon>
        <taxon>Aspergillus subgen. Circumdati</taxon>
    </lineage>
</organism>
<reference evidence="2 3" key="1">
    <citation type="submission" date="2019-04" db="EMBL/GenBank/DDBJ databases">
        <title>Friends and foes A comparative genomics study of 23 Aspergillus species from section Flavi.</title>
        <authorList>
            <consortium name="DOE Joint Genome Institute"/>
            <person name="Kjaerbolling I."/>
            <person name="Vesth T."/>
            <person name="Frisvad J.C."/>
            <person name="Nybo J.L."/>
            <person name="Theobald S."/>
            <person name="Kildgaard S."/>
            <person name="Isbrandt T."/>
            <person name="Kuo A."/>
            <person name="Sato A."/>
            <person name="Lyhne E.K."/>
            <person name="Kogle M.E."/>
            <person name="Wiebenga A."/>
            <person name="Kun R.S."/>
            <person name="Lubbers R.J."/>
            <person name="Makela M.R."/>
            <person name="Barry K."/>
            <person name="Chovatia M."/>
            <person name="Clum A."/>
            <person name="Daum C."/>
            <person name="Haridas S."/>
            <person name="He G."/>
            <person name="LaButti K."/>
            <person name="Lipzen A."/>
            <person name="Mondo S."/>
            <person name="Riley R."/>
            <person name="Salamov A."/>
            <person name="Simmons B.A."/>
            <person name="Magnuson J.K."/>
            <person name="Henrissat B."/>
            <person name="Mortensen U.H."/>
            <person name="Larsen T.O."/>
            <person name="Devries R.P."/>
            <person name="Grigoriev I.V."/>
            <person name="Machida M."/>
            <person name="Baker S.E."/>
            <person name="Andersen M.R."/>
        </authorList>
    </citation>
    <scope>NUCLEOTIDE SEQUENCE [LARGE SCALE GENOMIC DNA]</scope>
    <source>
        <strain evidence="2 3">CBS 117625</strain>
    </source>
</reference>
<dbReference type="RefSeq" id="XP_031909125.1">
    <property type="nucleotide sequence ID" value="XM_032055831.1"/>
</dbReference>
<dbReference type="Proteomes" id="UP000325672">
    <property type="component" value="Unassembled WGS sequence"/>
</dbReference>